<dbReference type="SMART" id="SM00788">
    <property type="entry name" value="Adenylsucc_synt"/>
    <property type="match status" value="1"/>
</dbReference>
<dbReference type="GO" id="GO:0046040">
    <property type="term" value="P:IMP metabolic process"/>
    <property type="evidence" value="ECO:0007669"/>
    <property type="project" value="TreeGrafter"/>
</dbReference>
<evidence type="ECO:0000313" key="7">
    <source>
        <dbReference type="EMBL" id="MCL6218904.1"/>
    </source>
</evidence>
<keyword evidence="4" id="KW-0658">Purine biosynthesis</keyword>
<proteinExistence type="predicted"/>
<organism evidence="7 8">
    <name type="scientific">Zunongwangia pacifica</name>
    <dbReference type="NCBI Taxonomy" id="2911062"/>
    <lineage>
        <taxon>Bacteria</taxon>
        <taxon>Pseudomonadati</taxon>
        <taxon>Bacteroidota</taxon>
        <taxon>Flavobacteriia</taxon>
        <taxon>Flavobacteriales</taxon>
        <taxon>Flavobacteriaceae</taxon>
        <taxon>Zunongwangia</taxon>
    </lineage>
</organism>
<dbReference type="GO" id="GO:0004019">
    <property type="term" value="F:adenylosuccinate synthase activity"/>
    <property type="evidence" value="ECO:0007669"/>
    <property type="project" value="InterPro"/>
</dbReference>
<protein>
    <submittedName>
        <fullName evidence="7">Adenylosuccinate synthetase</fullName>
    </submittedName>
</protein>
<evidence type="ECO:0000256" key="3">
    <source>
        <dbReference type="ARBA" id="ARBA00022741"/>
    </source>
</evidence>
<keyword evidence="5" id="KW-0460">Magnesium</keyword>
<dbReference type="RefSeq" id="WP_249601753.1">
    <property type="nucleotide sequence ID" value="NZ_JAKHSK010000014.1"/>
</dbReference>
<dbReference type="InterPro" id="IPR042109">
    <property type="entry name" value="Adenylosuccinate_synth_dom1"/>
</dbReference>
<dbReference type="GO" id="GO:0005525">
    <property type="term" value="F:GTP binding"/>
    <property type="evidence" value="ECO:0007669"/>
    <property type="project" value="UniProtKB-KW"/>
</dbReference>
<comment type="caution">
    <text evidence="7">The sequence shown here is derived from an EMBL/GenBank/DDBJ whole genome shotgun (WGS) entry which is preliminary data.</text>
</comment>
<gene>
    <name evidence="7" type="ORF">L1967_11390</name>
</gene>
<dbReference type="GO" id="GO:0046872">
    <property type="term" value="F:metal ion binding"/>
    <property type="evidence" value="ECO:0007669"/>
    <property type="project" value="UniProtKB-KW"/>
</dbReference>
<dbReference type="PANTHER" id="PTHR11846:SF0">
    <property type="entry name" value="ADENYLOSUCCINATE SYNTHETASE"/>
    <property type="match status" value="1"/>
</dbReference>
<evidence type="ECO:0000256" key="1">
    <source>
        <dbReference type="ARBA" id="ARBA00022598"/>
    </source>
</evidence>
<dbReference type="AlphaFoldDB" id="A0A9X1ZS44"/>
<name>A0A9X1ZS44_9FLAO</name>
<evidence type="ECO:0000256" key="5">
    <source>
        <dbReference type="ARBA" id="ARBA00022842"/>
    </source>
</evidence>
<evidence type="ECO:0000256" key="4">
    <source>
        <dbReference type="ARBA" id="ARBA00022755"/>
    </source>
</evidence>
<keyword evidence="6" id="KW-0342">GTP-binding</keyword>
<sequence>MPKCSIVIDLGFGDAGKGLTTDFLASQHPKKSLVIRFSGGHQVGHTVTTPAITHTFSNFGSGTLQNVPTFYTEKTTIFPPAIFQEGKFLKAYQPQLYLHPLAMVTTLYDIAFNRAVEKQQQHGSCGLGFGTTIARNKEEIFFFANDLQFEWVIKQRLNSIKTYYEHQLKAQPKEVKKYYKEELKQYDETFFIESCKHIQAFYSIANLPELVPAFEHFIFEGSQGILLDTQYGFYPHTTWSNTTSKNALQLIEKYLKTAKIEIYYVTRCYQTRHGNGPMSATKNVQLQHNENEANVENEFQGKFRTKALDVSLLNYALSCDAIHHPPLPIAKKLMVTCLDQLPDFSMEGFVEKLEVHFQEIYGSYGPGRTTIKPIHQKTE</sequence>
<evidence type="ECO:0000256" key="2">
    <source>
        <dbReference type="ARBA" id="ARBA00022723"/>
    </source>
</evidence>
<dbReference type="GO" id="GO:0005737">
    <property type="term" value="C:cytoplasm"/>
    <property type="evidence" value="ECO:0007669"/>
    <property type="project" value="TreeGrafter"/>
</dbReference>
<keyword evidence="2" id="KW-0479">Metal-binding</keyword>
<dbReference type="PANTHER" id="PTHR11846">
    <property type="entry name" value="ADENYLOSUCCINATE SYNTHETASE"/>
    <property type="match status" value="1"/>
</dbReference>
<reference evidence="7" key="1">
    <citation type="submission" date="2022-01" db="EMBL/GenBank/DDBJ databases">
        <title>Genome sequencing of Zunongwangia sp. M21534 genome.</title>
        <authorList>
            <person name="Chen Y."/>
            <person name="Dong C."/>
            <person name="Shao Z."/>
        </authorList>
    </citation>
    <scope>NUCLEOTIDE SEQUENCE</scope>
    <source>
        <strain evidence="7">MCCC M21534</strain>
    </source>
</reference>
<dbReference type="EMBL" id="JAKHSK010000014">
    <property type="protein sequence ID" value="MCL6218904.1"/>
    <property type="molecule type" value="Genomic_DNA"/>
</dbReference>
<dbReference type="InterPro" id="IPR042110">
    <property type="entry name" value="Adenylosuccinate_synth_dom2"/>
</dbReference>
<evidence type="ECO:0000256" key="6">
    <source>
        <dbReference type="ARBA" id="ARBA00023134"/>
    </source>
</evidence>
<dbReference type="InterPro" id="IPR001114">
    <property type="entry name" value="Adenylosuccinate_synthetase"/>
</dbReference>
<keyword evidence="8" id="KW-1185">Reference proteome</keyword>
<dbReference type="InterPro" id="IPR042111">
    <property type="entry name" value="Adenylosuccinate_synth_dom3"/>
</dbReference>
<dbReference type="InterPro" id="IPR027417">
    <property type="entry name" value="P-loop_NTPase"/>
</dbReference>
<dbReference type="GO" id="GO:0044208">
    <property type="term" value="P:'de novo' AMP biosynthetic process"/>
    <property type="evidence" value="ECO:0007669"/>
    <property type="project" value="TreeGrafter"/>
</dbReference>
<dbReference type="Proteomes" id="UP001139521">
    <property type="component" value="Unassembled WGS sequence"/>
</dbReference>
<dbReference type="SUPFAM" id="SSF52540">
    <property type="entry name" value="P-loop containing nucleoside triphosphate hydrolases"/>
    <property type="match status" value="1"/>
</dbReference>
<dbReference type="Gene3D" id="3.90.170.10">
    <property type="entry name" value="Adenylosuccinate Synthetase, subunit A, domain 3"/>
    <property type="match status" value="1"/>
</dbReference>
<accession>A0A9X1ZS44</accession>
<dbReference type="Pfam" id="PF00709">
    <property type="entry name" value="Adenylsucc_synt"/>
    <property type="match status" value="1"/>
</dbReference>
<evidence type="ECO:0000313" key="8">
    <source>
        <dbReference type="Proteomes" id="UP001139521"/>
    </source>
</evidence>
<dbReference type="Gene3D" id="3.40.440.10">
    <property type="entry name" value="Adenylosuccinate Synthetase, subunit A, domain 1"/>
    <property type="match status" value="1"/>
</dbReference>
<dbReference type="Gene3D" id="1.10.300.10">
    <property type="entry name" value="Adenylosuccinate Synthetase, subunit A, domain 2"/>
    <property type="match status" value="1"/>
</dbReference>
<keyword evidence="1" id="KW-0436">Ligase</keyword>
<keyword evidence="3" id="KW-0547">Nucleotide-binding</keyword>